<dbReference type="GO" id="GO:0005634">
    <property type="term" value="C:nucleus"/>
    <property type="evidence" value="ECO:0007669"/>
    <property type="project" value="UniProtKB-SubCell"/>
</dbReference>
<evidence type="ECO:0000256" key="9">
    <source>
        <dbReference type="ARBA" id="ARBA00023284"/>
    </source>
</evidence>
<evidence type="ECO:0000256" key="4">
    <source>
        <dbReference type="ARBA" id="ARBA00022559"/>
    </source>
</evidence>
<sequence length="372" mass="40672">MVSTRSRTSGSSSATELSQKRKTAIDACKRPTKKAKVVNDLTVGKPVTKEVTLMNQEGKEVVLADTFREKGVVFFMYPRANTPGCTKQACSFRDNITTIKDAGFAVYGLSGDSSNVLRNWKSKQSLPFDLLSDPEHKLISYFGSSLAGKKVQRSHVVILKGGVVGDIAAKVSPADSVSRAIKFVQTNSDKATNPAKEDEPVKQDEPTKEVESKDPNKFTEDNIITLDVELQTDASTTIKIQDLFKTRGAIFFMYPKADTPGCTTQACGFNDNLTALKTAGFDIYGLGADAPAELLAWKELQKYKYTFLSDPNHQLIGYFGSSEDGTRVERSHVIMLPGGKVGQIEHNISPQDSVSKSLKFVKNHAIDVTSKL</sequence>
<dbReference type="GO" id="GO:0034599">
    <property type="term" value="P:cellular response to oxidative stress"/>
    <property type="evidence" value="ECO:0007669"/>
    <property type="project" value="UniProtKB-ARBA"/>
</dbReference>
<comment type="subcellular location">
    <subcellularLocation>
        <location evidence="1">Nucleus</location>
    </subcellularLocation>
</comment>
<dbReference type="Pfam" id="PF00578">
    <property type="entry name" value="AhpC-TSA"/>
    <property type="match status" value="2"/>
</dbReference>
<comment type="caution">
    <text evidence="16">The sequence shown here is derived from an EMBL/GenBank/DDBJ whole genome shotgun (WGS) entry which is preliminary data.</text>
</comment>
<feature type="compositionally biased region" description="Basic and acidic residues" evidence="14">
    <location>
        <begin position="195"/>
        <end position="215"/>
    </location>
</feature>
<evidence type="ECO:0000313" key="16">
    <source>
        <dbReference type="EMBL" id="CAI5718989.1"/>
    </source>
</evidence>
<comment type="catalytic activity">
    <reaction evidence="12">
        <text>a hydroperoxide + [thioredoxin]-dithiol = an alcohol + [thioredoxin]-disulfide + H2O</text>
        <dbReference type="Rhea" id="RHEA:62620"/>
        <dbReference type="Rhea" id="RHEA-COMP:10698"/>
        <dbReference type="Rhea" id="RHEA-COMP:10700"/>
        <dbReference type="ChEBI" id="CHEBI:15377"/>
        <dbReference type="ChEBI" id="CHEBI:29950"/>
        <dbReference type="ChEBI" id="CHEBI:30879"/>
        <dbReference type="ChEBI" id="CHEBI:35924"/>
        <dbReference type="ChEBI" id="CHEBI:50058"/>
        <dbReference type="EC" id="1.11.1.24"/>
    </reaction>
</comment>
<evidence type="ECO:0000256" key="13">
    <source>
        <dbReference type="ARBA" id="ARBA00077538"/>
    </source>
</evidence>
<keyword evidence="7" id="KW-1015">Disulfide bond</keyword>
<dbReference type="PROSITE" id="PS51352">
    <property type="entry name" value="THIOREDOXIN_2"/>
    <property type="match status" value="1"/>
</dbReference>
<dbReference type="Gene3D" id="3.40.30.10">
    <property type="entry name" value="Glutaredoxin"/>
    <property type="match status" value="2"/>
</dbReference>
<keyword evidence="17" id="KW-1185">Reference proteome</keyword>
<dbReference type="InterPro" id="IPR000866">
    <property type="entry name" value="AhpC/TSA"/>
</dbReference>
<comment type="subunit">
    <text evidence="2">Monomer.</text>
</comment>
<dbReference type="GO" id="GO:0008379">
    <property type="term" value="F:thioredoxin peroxidase activity"/>
    <property type="evidence" value="ECO:0007669"/>
    <property type="project" value="TreeGrafter"/>
</dbReference>
<evidence type="ECO:0000256" key="10">
    <source>
        <dbReference type="ARBA" id="ARBA00032824"/>
    </source>
</evidence>
<keyword evidence="9" id="KW-0676">Redox-active center</keyword>
<dbReference type="EC" id="1.11.1.24" evidence="3"/>
<evidence type="ECO:0000256" key="1">
    <source>
        <dbReference type="ARBA" id="ARBA00004123"/>
    </source>
</evidence>
<evidence type="ECO:0000256" key="3">
    <source>
        <dbReference type="ARBA" id="ARBA00013017"/>
    </source>
</evidence>
<evidence type="ECO:0000256" key="7">
    <source>
        <dbReference type="ARBA" id="ARBA00023157"/>
    </source>
</evidence>
<dbReference type="InterPro" id="IPR013766">
    <property type="entry name" value="Thioredoxin_domain"/>
</dbReference>
<evidence type="ECO:0000256" key="11">
    <source>
        <dbReference type="ARBA" id="ARBA00038489"/>
    </source>
</evidence>
<keyword evidence="4" id="KW-0575">Peroxidase</keyword>
<dbReference type="InterPro" id="IPR036249">
    <property type="entry name" value="Thioredoxin-like_sf"/>
</dbReference>
<evidence type="ECO:0000256" key="5">
    <source>
        <dbReference type="ARBA" id="ARBA00022862"/>
    </source>
</evidence>
<dbReference type="CDD" id="cd03017">
    <property type="entry name" value="PRX_BCP"/>
    <property type="match status" value="2"/>
</dbReference>
<dbReference type="SUPFAM" id="SSF52833">
    <property type="entry name" value="Thioredoxin-like"/>
    <property type="match status" value="2"/>
</dbReference>
<comment type="similarity">
    <text evidence="11">Belongs to the peroxiredoxin family. BCP/PrxQ subfamily.</text>
</comment>
<dbReference type="EMBL" id="CANTFM010000342">
    <property type="protein sequence ID" value="CAI5718989.1"/>
    <property type="molecule type" value="Genomic_DNA"/>
</dbReference>
<keyword evidence="8" id="KW-0539">Nucleus</keyword>
<dbReference type="Proteomes" id="UP001162029">
    <property type="component" value="Unassembled WGS sequence"/>
</dbReference>
<evidence type="ECO:0000259" key="15">
    <source>
        <dbReference type="PROSITE" id="PS51352"/>
    </source>
</evidence>
<proteinExistence type="inferred from homology"/>
<keyword evidence="6" id="KW-0560">Oxidoreductase</keyword>
<evidence type="ECO:0000256" key="8">
    <source>
        <dbReference type="ARBA" id="ARBA00023242"/>
    </source>
</evidence>
<accession>A0AAV0TEI3</accession>
<evidence type="ECO:0000256" key="2">
    <source>
        <dbReference type="ARBA" id="ARBA00011245"/>
    </source>
</evidence>
<feature type="compositionally biased region" description="Low complexity" evidence="14">
    <location>
        <begin position="1"/>
        <end position="13"/>
    </location>
</feature>
<organism evidence="16 17">
    <name type="scientific">Peronospora destructor</name>
    <dbReference type="NCBI Taxonomy" id="86335"/>
    <lineage>
        <taxon>Eukaryota</taxon>
        <taxon>Sar</taxon>
        <taxon>Stramenopiles</taxon>
        <taxon>Oomycota</taxon>
        <taxon>Peronosporomycetes</taxon>
        <taxon>Peronosporales</taxon>
        <taxon>Peronosporaceae</taxon>
        <taxon>Peronospora</taxon>
    </lineage>
</organism>
<dbReference type="GO" id="GO:0005737">
    <property type="term" value="C:cytoplasm"/>
    <property type="evidence" value="ECO:0007669"/>
    <property type="project" value="TreeGrafter"/>
</dbReference>
<evidence type="ECO:0000256" key="14">
    <source>
        <dbReference type="SAM" id="MobiDB-lite"/>
    </source>
</evidence>
<evidence type="ECO:0000313" key="17">
    <source>
        <dbReference type="Proteomes" id="UP001162029"/>
    </source>
</evidence>
<dbReference type="InterPro" id="IPR050924">
    <property type="entry name" value="Peroxiredoxin_BCP/PrxQ"/>
</dbReference>
<evidence type="ECO:0000256" key="12">
    <source>
        <dbReference type="ARBA" id="ARBA00049091"/>
    </source>
</evidence>
<feature type="region of interest" description="Disordered" evidence="14">
    <location>
        <begin position="188"/>
        <end position="215"/>
    </location>
</feature>
<dbReference type="FunFam" id="3.40.30.10:FF:000157">
    <property type="entry name" value="DOT5p Nuclear thiol peroxidase"/>
    <property type="match status" value="2"/>
</dbReference>
<keyword evidence="5" id="KW-0049">Antioxidant</keyword>
<feature type="region of interest" description="Disordered" evidence="14">
    <location>
        <begin position="1"/>
        <end position="25"/>
    </location>
</feature>
<dbReference type="PANTHER" id="PTHR42801:SF23">
    <property type="entry name" value="PEROXIREDOXIN DOT5"/>
    <property type="match status" value="1"/>
</dbReference>
<name>A0AAV0TEI3_9STRA</name>
<gene>
    <name evidence="16" type="ORF">PDE001_LOCUS1966</name>
</gene>
<dbReference type="PANTHER" id="PTHR42801">
    <property type="entry name" value="THIOREDOXIN-DEPENDENT PEROXIDE REDUCTASE"/>
    <property type="match status" value="1"/>
</dbReference>
<evidence type="ECO:0000256" key="6">
    <source>
        <dbReference type="ARBA" id="ARBA00023002"/>
    </source>
</evidence>
<dbReference type="GO" id="GO:0045454">
    <property type="term" value="P:cell redox homeostasis"/>
    <property type="evidence" value="ECO:0007669"/>
    <property type="project" value="TreeGrafter"/>
</dbReference>
<protein>
    <recommendedName>
        <fullName evidence="3">thioredoxin-dependent peroxiredoxin</fullName>
        <ecNumber evidence="3">1.11.1.24</ecNumber>
    </recommendedName>
    <alternativeName>
        <fullName evidence="13">Nuclear thiol peroxidase</fullName>
    </alternativeName>
    <alternativeName>
        <fullName evidence="10">Thioredoxin peroxidase</fullName>
    </alternativeName>
</protein>
<dbReference type="AlphaFoldDB" id="A0AAV0TEI3"/>
<reference evidence="16" key="1">
    <citation type="submission" date="2022-12" db="EMBL/GenBank/DDBJ databases">
        <authorList>
            <person name="Webb A."/>
        </authorList>
    </citation>
    <scope>NUCLEOTIDE SEQUENCE</scope>
    <source>
        <strain evidence="16">Pd1</strain>
    </source>
</reference>
<feature type="domain" description="Thioredoxin" evidence="15">
    <location>
        <begin position="41"/>
        <end position="186"/>
    </location>
</feature>